<dbReference type="PANTHER" id="PTHR43825:SF1">
    <property type="entry name" value="TRANSKETOLASE-LIKE PYRIMIDINE-BINDING DOMAIN-CONTAINING PROTEIN"/>
    <property type="match status" value="1"/>
</dbReference>
<dbReference type="PANTHER" id="PTHR43825">
    <property type="entry name" value="PYRUVATE DEHYDROGENASE E1 COMPONENT"/>
    <property type="match status" value="1"/>
</dbReference>
<evidence type="ECO:0000313" key="2">
    <source>
        <dbReference type="EMBL" id="PBK74571.1"/>
    </source>
</evidence>
<dbReference type="STRING" id="1076256.A0A2H3BUL1"/>
<organism evidence="2 3">
    <name type="scientific">Armillaria solidipes</name>
    <dbReference type="NCBI Taxonomy" id="1076256"/>
    <lineage>
        <taxon>Eukaryota</taxon>
        <taxon>Fungi</taxon>
        <taxon>Dikarya</taxon>
        <taxon>Basidiomycota</taxon>
        <taxon>Agaricomycotina</taxon>
        <taxon>Agaricomycetes</taxon>
        <taxon>Agaricomycetidae</taxon>
        <taxon>Agaricales</taxon>
        <taxon>Marasmiineae</taxon>
        <taxon>Physalacriaceae</taxon>
        <taxon>Armillaria</taxon>
    </lineage>
</organism>
<proteinExistence type="predicted"/>
<evidence type="ECO:0000256" key="1">
    <source>
        <dbReference type="SAM" id="MobiDB-lite"/>
    </source>
</evidence>
<accession>A0A2H3BUL1</accession>
<dbReference type="EMBL" id="KZ293418">
    <property type="protein sequence ID" value="PBK74571.1"/>
    <property type="molecule type" value="Genomic_DNA"/>
</dbReference>
<gene>
    <name evidence="2" type="ORF">ARMSODRAFT_1055124</name>
</gene>
<feature type="compositionally biased region" description="Basic residues" evidence="1">
    <location>
        <begin position="53"/>
        <end position="64"/>
    </location>
</feature>
<sequence>MSSNTSTLLHNEGMFAHSRGLGKSKDRASGEQGTMPVKEKSNSYGSYMDTIKKQSRKRKRKRNQVHQLNINVPQPFSYIGSTKDTSANRAIFGKAVNLVLDGLSKEEAAKKVMVINNNMLHFGINFLFADNSLSDVKSFRYFPTDPAQMIAVVKHVFFKRGLRFIFSTQSKVPYILKEDSKTKYFGNGYEFVPGKDEVIIKGLINKPTLNSVDEELGSKFEMWLLKRGLTPKYAYLGTTKEGCSDLWKQFPYQSLNSESIATKIALLAH</sequence>
<keyword evidence="3" id="KW-1185">Reference proteome</keyword>
<dbReference type="InterPro" id="IPR051157">
    <property type="entry name" value="PDH/Transketolase"/>
</dbReference>
<reference evidence="3" key="1">
    <citation type="journal article" date="2017" name="Nat. Ecol. Evol.">
        <title>Genome expansion and lineage-specific genetic innovations in the forest pathogenic fungi Armillaria.</title>
        <authorList>
            <person name="Sipos G."/>
            <person name="Prasanna A.N."/>
            <person name="Walter M.C."/>
            <person name="O'Connor E."/>
            <person name="Balint B."/>
            <person name="Krizsan K."/>
            <person name="Kiss B."/>
            <person name="Hess J."/>
            <person name="Varga T."/>
            <person name="Slot J."/>
            <person name="Riley R."/>
            <person name="Boka B."/>
            <person name="Rigling D."/>
            <person name="Barry K."/>
            <person name="Lee J."/>
            <person name="Mihaltcheva S."/>
            <person name="LaButti K."/>
            <person name="Lipzen A."/>
            <person name="Waldron R."/>
            <person name="Moloney N.M."/>
            <person name="Sperisen C."/>
            <person name="Kredics L."/>
            <person name="Vagvoelgyi C."/>
            <person name="Patrignani A."/>
            <person name="Fitzpatrick D."/>
            <person name="Nagy I."/>
            <person name="Doyle S."/>
            <person name="Anderson J.B."/>
            <person name="Grigoriev I.V."/>
            <person name="Gueldener U."/>
            <person name="Muensterkoetter M."/>
            <person name="Nagy L.G."/>
        </authorList>
    </citation>
    <scope>NUCLEOTIDE SEQUENCE [LARGE SCALE GENOMIC DNA]</scope>
    <source>
        <strain evidence="3">28-4</strain>
    </source>
</reference>
<feature type="region of interest" description="Disordered" evidence="1">
    <location>
        <begin position="1"/>
        <end position="64"/>
    </location>
</feature>
<protein>
    <submittedName>
        <fullName evidence="2">Uncharacterized protein</fullName>
    </submittedName>
</protein>
<name>A0A2H3BUL1_9AGAR</name>
<dbReference type="AlphaFoldDB" id="A0A2H3BUL1"/>
<evidence type="ECO:0000313" key="3">
    <source>
        <dbReference type="Proteomes" id="UP000218334"/>
    </source>
</evidence>
<dbReference type="Proteomes" id="UP000218334">
    <property type="component" value="Unassembled WGS sequence"/>
</dbReference>